<feature type="compositionally biased region" description="Low complexity" evidence="1">
    <location>
        <begin position="59"/>
        <end position="77"/>
    </location>
</feature>
<evidence type="ECO:0000313" key="3">
    <source>
        <dbReference type="Proteomes" id="UP000075903"/>
    </source>
</evidence>
<dbReference type="VEuPathDB" id="VectorBase:AMEM007943"/>
<reference evidence="2" key="1">
    <citation type="submission" date="2020-05" db="UniProtKB">
        <authorList>
            <consortium name="EnsemblMetazoa"/>
        </authorList>
    </citation>
    <scope>IDENTIFICATION</scope>
    <source>
        <strain evidence="2">MAF</strain>
    </source>
</reference>
<evidence type="ECO:0000313" key="2">
    <source>
        <dbReference type="EnsemblMetazoa" id="AMEM007943-PA"/>
    </source>
</evidence>
<dbReference type="Proteomes" id="UP000075903">
    <property type="component" value="Unassembled WGS sequence"/>
</dbReference>
<feature type="region of interest" description="Disordered" evidence="1">
    <location>
        <begin position="56"/>
        <end position="78"/>
    </location>
</feature>
<proteinExistence type="predicted"/>
<keyword evidence="3" id="KW-1185">Reference proteome</keyword>
<sequence length="170" mass="18142">MLKSFLIVFHVTALKSRNFAPIDNARRRGTCEAKRTNVHTRSNWVRADTVRGSYDLPVTTQSSTIGSPSSSSSGSAGVRRNLGASASLSTTSLLTARLAVRDRDSPRLLRAMHAYWPASAGTISSIRSDPSGSSVIRPSDSDRIGLPSCSQTISGRGSPDALQLNTAVWP</sequence>
<name>A0A182V2V8_ANOME</name>
<organism evidence="2 3">
    <name type="scientific">Anopheles merus</name>
    <name type="common">Mosquito</name>
    <dbReference type="NCBI Taxonomy" id="30066"/>
    <lineage>
        <taxon>Eukaryota</taxon>
        <taxon>Metazoa</taxon>
        <taxon>Ecdysozoa</taxon>
        <taxon>Arthropoda</taxon>
        <taxon>Hexapoda</taxon>
        <taxon>Insecta</taxon>
        <taxon>Pterygota</taxon>
        <taxon>Neoptera</taxon>
        <taxon>Endopterygota</taxon>
        <taxon>Diptera</taxon>
        <taxon>Nematocera</taxon>
        <taxon>Culicoidea</taxon>
        <taxon>Culicidae</taxon>
        <taxon>Anophelinae</taxon>
        <taxon>Anopheles</taxon>
    </lineage>
</organism>
<dbReference type="EnsemblMetazoa" id="AMEM007943-RA">
    <property type="protein sequence ID" value="AMEM007943-PA"/>
    <property type="gene ID" value="AMEM007943"/>
</dbReference>
<protein>
    <submittedName>
        <fullName evidence="2">Uncharacterized protein</fullName>
    </submittedName>
</protein>
<dbReference type="AlphaFoldDB" id="A0A182V2V8"/>
<accession>A0A182V2V8</accession>
<evidence type="ECO:0000256" key="1">
    <source>
        <dbReference type="SAM" id="MobiDB-lite"/>
    </source>
</evidence>